<protein>
    <submittedName>
        <fullName evidence="2">Uncharacterized protein</fullName>
    </submittedName>
</protein>
<name>A0A182J7R4_ANOAO</name>
<organism evidence="2">
    <name type="scientific">Anopheles atroparvus</name>
    <name type="common">European mosquito</name>
    <dbReference type="NCBI Taxonomy" id="41427"/>
    <lineage>
        <taxon>Eukaryota</taxon>
        <taxon>Metazoa</taxon>
        <taxon>Ecdysozoa</taxon>
        <taxon>Arthropoda</taxon>
        <taxon>Hexapoda</taxon>
        <taxon>Insecta</taxon>
        <taxon>Pterygota</taxon>
        <taxon>Neoptera</taxon>
        <taxon>Endopterygota</taxon>
        <taxon>Diptera</taxon>
        <taxon>Nematocera</taxon>
        <taxon>Culicoidea</taxon>
        <taxon>Culicidae</taxon>
        <taxon>Anophelinae</taxon>
        <taxon>Anopheles</taxon>
    </lineage>
</organism>
<sequence length="318" mass="32547">MTAGGITKIPTSQSATARLITKQLVTVRRRRVVTTDSITSVLPTTVITISRQKSATRTSFFHVRQGLVQPNRCGPSVTAAPSVGPVRPSSQQALLCPSKGAVSARPSNWCTKESGAVERFRFQPDRTGSCIGTGATDGAAVPAGACSATGASFFIGTFTSAAGADGSNGGGCETVIGSEMAIEVGLTDEATDDFERGKSSSSSSDSLIELGSSFVSANFEMRGSWNGFPPSRTFCVTVNVLPVSRGTVQLTGSGERMMICSGDLTRVGSGGDLIICSRISGGGATVGPTAGTGSLSASSTSTHSQRCPVEGERESQNV</sequence>
<feature type="compositionally biased region" description="Low complexity" evidence="1">
    <location>
        <begin position="290"/>
        <end position="304"/>
    </location>
</feature>
<proteinExistence type="predicted"/>
<dbReference type="VEuPathDB" id="VectorBase:AATE012965"/>
<evidence type="ECO:0000313" key="2">
    <source>
        <dbReference type="EnsemblMetazoa" id="AATE012965-PA.1"/>
    </source>
</evidence>
<dbReference type="EnsemblMetazoa" id="AATE012965-RA">
    <property type="protein sequence ID" value="AATE012965-PA.1"/>
    <property type="gene ID" value="AATE012965"/>
</dbReference>
<feature type="compositionally biased region" description="Basic and acidic residues" evidence="1">
    <location>
        <begin position="309"/>
        <end position="318"/>
    </location>
</feature>
<evidence type="ECO:0000256" key="1">
    <source>
        <dbReference type="SAM" id="MobiDB-lite"/>
    </source>
</evidence>
<accession>A0A182J7R4</accession>
<feature type="region of interest" description="Disordered" evidence="1">
    <location>
        <begin position="290"/>
        <end position="318"/>
    </location>
</feature>
<dbReference type="AlphaFoldDB" id="A0A182J7R4"/>
<reference evidence="2" key="1">
    <citation type="submission" date="2022-08" db="UniProtKB">
        <authorList>
            <consortium name="EnsemblMetazoa"/>
        </authorList>
    </citation>
    <scope>IDENTIFICATION</scope>
    <source>
        <strain evidence="2">EBRO</strain>
    </source>
</reference>